<dbReference type="InterPro" id="IPR011598">
    <property type="entry name" value="bHLH_dom"/>
</dbReference>
<feature type="compositionally biased region" description="Polar residues" evidence="3">
    <location>
        <begin position="285"/>
        <end position="304"/>
    </location>
</feature>
<evidence type="ECO:0000313" key="6">
    <source>
        <dbReference type="Proteomes" id="UP000822688"/>
    </source>
</evidence>
<dbReference type="SUPFAM" id="SSF47459">
    <property type="entry name" value="HLH, helix-loop-helix DNA-binding domain"/>
    <property type="match status" value="1"/>
</dbReference>
<dbReference type="Gene3D" id="4.10.280.10">
    <property type="entry name" value="Helix-loop-helix DNA-binding domain"/>
    <property type="match status" value="1"/>
</dbReference>
<proteinExistence type="predicted"/>
<dbReference type="PANTHER" id="PTHR46772:SF3">
    <property type="entry name" value="BHLH DOMAIN-CONTAINING PROTEIN"/>
    <property type="match status" value="1"/>
</dbReference>
<reference evidence="5" key="1">
    <citation type="submission" date="2020-06" db="EMBL/GenBank/DDBJ databases">
        <title>WGS assembly of Ceratodon purpureus strain R40.</title>
        <authorList>
            <person name="Carey S.B."/>
            <person name="Jenkins J."/>
            <person name="Shu S."/>
            <person name="Lovell J.T."/>
            <person name="Sreedasyam A."/>
            <person name="Maumus F."/>
            <person name="Tiley G.P."/>
            <person name="Fernandez-Pozo N."/>
            <person name="Barry K."/>
            <person name="Chen C."/>
            <person name="Wang M."/>
            <person name="Lipzen A."/>
            <person name="Daum C."/>
            <person name="Saski C.A."/>
            <person name="Payton A.C."/>
            <person name="Mcbreen J.C."/>
            <person name="Conrad R.E."/>
            <person name="Kollar L.M."/>
            <person name="Olsson S."/>
            <person name="Huttunen S."/>
            <person name="Landis J.B."/>
            <person name="Wickett N.J."/>
            <person name="Johnson M.G."/>
            <person name="Rensing S.A."/>
            <person name="Grimwood J."/>
            <person name="Schmutz J."/>
            <person name="Mcdaniel S.F."/>
        </authorList>
    </citation>
    <scope>NUCLEOTIDE SEQUENCE</scope>
    <source>
        <strain evidence="5">R40</strain>
    </source>
</reference>
<dbReference type="Pfam" id="PF00010">
    <property type="entry name" value="HLH"/>
    <property type="match status" value="1"/>
</dbReference>
<dbReference type="InterPro" id="IPR045239">
    <property type="entry name" value="bHLH95_bHLH"/>
</dbReference>
<name>A0A8T0J152_CERPU</name>
<evidence type="ECO:0000259" key="4">
    <source>
        <dbReference type="PROSITE" id="PS50888"/>
    </source>
</evidence>
<evidence type="ECO:0000256" key="2">
    <source>
        <dbReference type="ARBA" id="ARBA00023163"/>
    </source>
</evidence>
<dbReference type="AlphaFoldDB" id="A0A8T0J152"/>
<dbReference type="GO" id="GO:0003700">
    <property type="term" value="F:DNA-binding transcription factor activity"/>
    <property type="evidence" value="ECO:0007669"/>
    <property type="project" value="InterPro"/>
</dbReference>
<keyword evidence="1" id="KW-0805">Transcription regulation</keyword>
<dbReference type="SMART" id="SM00353">
    <property type="entry name" value="HLH"/>
    <property type="match status" value="1"/>
</dbReference>
<dbReference type="EMBL" id="CM026421">
    <property type="protein sequence ID" value="KAG0589267.1"/>
    <property type="molecule type" value="Genomic_DNA"/>
</dbReference>
<keyword evidence="6" id="KW-1185">Reference proteome</keyword>
<accession>A0A8T0J152</accession>
<evidence type="ECO:0000256" key="3">
    <source>
        <dbReference type="SAM" id="MobiDB-lite"/>
    </source>
</evidence>
<sequence>MPSHRRGETSGLGASVQLQSQSTYNWLSCTPQAHCRSEPLSYHGANLAPLVDVESWFPATTGFELTARNSSPPGLHNFQQPAEMPMGSSDDGVEINTGSVFPLSDYQSETWWPPINVQMNLQSTIHQNILSADRKPGAASDAVPFTGGSYNNMEFPPRIMEPATPRLEMWCPEATLPVAPATVDSASLELNTPNRDTLNRDPAPTSALAAVSTAVAEAAAAEAAVASITTPSPSPAPSSAPSPVPAPAGPSRVPRAPKAASRKGKSVSAPTSPSELRAGAKDTSLGIQKSKGGSASKRPLTQRQNHIWSERQRRKGMNYLFESLRSLLPHPSPTNKTDKSTVVGEIIKYIQTLQVQLELLTKKQQQMLAARTLISANQGNASPFQTLPRAFVSNGVTLVDHSSDPSSMTAITALPPPGRESCLQSYLGANVGLHVCGLNVFITTSSPRGRRGLFHELLVTIHKHALDVINANISTSNTSIFHCLHCQASQDAELLNNDLHHALQSVISQFG</sequence>
<dbReference type="PROSITE" id="PS50888">
    <property type="entry name" value="BHLH"/>
    <property type="match status" value="1"/>
</dbReference>
<feature type="domain" description="BHLH" evidence="4">
    <location>
        <begin position="301"/>
        <end position="353"/>
    </location>
</feature>
<comment type="caution">
    <text evidence="5">The sequence shown here is derived from an EMBL/GenBank/DDBJ whole genome shotgun (WGS) entry which is preliminary data.</text>
</comment>
<gene>
    <name evidence="5" type="ORF">KC19_1G008500</name>
</gene>
<dbReference type="GO" id="GO:0046983">
    <property type="term" value="F:protein dimerization activity"/>
    <property type="evidence" value="ECO:0007669"/>
    <property type="project" value="InterPro"/>
</dbReference>
<dbReference type="InterPro" id="IPR036638">
    <property type="entry name" value="HLH_DNA-bd_sf"/>
</dbReference>
<evidence type="ECO:0000313" key="5">
    <source>
        <dbReference type="EMBL" id="KAG0589267.1"/>
    </source>
</evidence>
<dbReference type="CDD" id="cd11393">
    <property type="entry name" value="bHLH_AtbHLH_like"/>
    <property type="match status" value="1"/>
</dbReference>
<protein>
    <recommendedName>
        <fullName evidence="4">BHLH domain-containing protein</fullName>
    </recommendedName>
</protein>
<evidence type="ECO:0000256" key="1">
    <source>
        <dbReference type="ARBA" id="ARBA00023015"/>
    </source>
</evidence>
<keyword evidence="2" id="KW-0804">Transcription</keyword>
<feature type="compositionally biased region" description="Pro residues" evidence="3">
    <location>
        <begin position="232"/>
        <end position="248"/>
    </location>
</feature>
<dbReference type="Proteomes" id="UP000822688">
    <property type="component" value="Chromosome 1"/>
</dbReference>
<feature type="region of interest" description="Disordered" evidence="3">
    <location>
        <begin position="229"/>
        <end position="304"/>
    </location>
</feature>
<organism evidence="5 6">
    <name type="scientific">Ceratodon purpureus</name>
    <name type="common">Fire moss</name>
    <name type="synonym">Dicranum purpureum</name>
    <dbReference type="NCBI Taxonomy" id="3225"/>
    <lineage>
        <taxon>Eukaryota</taxon>
        <taxon>Viridiplantae</taxon>
        <taxon>Streptophyta</taxon>
        <taxon>Embryophyta</taxon>
        <taxon>Bryophyta</taxon>
        <taxon>Bryophytina</taxon>
        <taxon>Bryopsida</taxon>
        <taxon>Dicranidae</taxon>
        <taxon>Pseudoditrichales</taxon>
        <taxon>Ditrichaceae</taxon>
        <taxon>Ceratodon</taxon>
    </lineage>
</organism>
<dbReference type="InterPro" id="IPR044278">
    <property type="entry name" value="BHLH95-like"/>
</dbReference>
<dbReference type="PANTHER" id="PTHR46772">
    <property type="entry name" value="BHLH DOMAIN-CONTAINING PROTEIN"/>
    <property type="match status" value="1"/>
</dbReference>